<dbReference type="EMBL" id="BPLF01000007">
    <property type="protein sequence ID" value="GIX66417.1"/>
    <property type="molecule type" value="Genomic_DNA"/>
</dbReference>
<gene>
    <name evidence="1" type="ORF">BcabD6B2_58530</name>
</gene>
<evidence type="ECO:0000313" key="2">
    <source>
        <dbReference type="Proteomes" id="UP001497744"/>
    </source>
</evidence>
<protein>
    <submittedName>
        <fullName evidence="1">Tetratricopeptide repeat protein</fullName>
    </submittedName>
</protein>
<comment type="caution">
    <text evidence="1">The sequence shown here is derived from an EMBL/GenBank/DDBJ whole genome shotgun (WGS) entry which is preliminary data.</text>
</comment>
<reference evidence="1 2" key="1">
    <citation type="submission" date="2021-06" db="EMBL/GenBank/DDBJ databases">
        <title>Genome sequence of Babesia caballi.</title>
        <authorList>
            <person name="Yamagishi J."/>
            <person name="Kidaka T."/>
            <person name="Ochi A."/>
        </authorList>
    </citation>
    <scope>NUCLEOTIDE SEQUENCE [LARGE SCALE GENOMIC DNA]</scope>
    <source>
        <strain evidence="1">USDA-D6B2</strain>
    </source>
</reference>
<dbReference type="GeneID" id="94197898"/>
<evidence type="ECO:0000313" key="1">
    <source>
        <dbReference type="EMBL" id="GIX66417.1"/>
    </source>
</evidence>
<keyword evidence="2" id="KW-1185">Reference proteome</keyword>
<dbReference type="RefSeq" id="XP_067718486.1">
    <property type="nucleotide sequence ID" value="XM_067862385.1"/>
</dbReference>
<proteinExistence type="predicted"/>
<organism evidence="1 2">
    <name type="scientific">Babesia caballi</name>
    <dbReference type="NCBI Taxonomy" id="5871"/>
    <lineage>
        <taxon>Eukaryota</taxon>
        <taxon>Sar</taxon>
        <taxon>Alveolata</taxon>
        <taxon>Apicomplexa</taxon>
        <taxon>Aconoidasida</taxon>
        <taxon>Piroplasmida</taxon>
        <taxon>Babesiidae</taxon>
        <taxon>Babesia</taxon>
    </lineage>
</organism>
<dbReference type="AlphaFoldDB" id="A0AAV4M3H2"/>
<accession>A0AAV4M3H2</accession>
<dbReference type="Proteomes" id="UP001497744">
    <property type="component" value="Unassembled WGS sequence"/>
</dbReference>
<sequence>MPFIAVSHIYSAFLSLSSRLTTNNNGQAHCPPQPPWPLCLPSRGITPAEHQAILYNIQRTERREQALNAVLDDLAAHLRRGNFCTCVTCIAARRYQTADNPFDQGRAVLEFFCPQRDTDPDETPRDTVDATSAEDLLNRISETVDRRARQDYHDEILRPRFGVPSTSRIGLDSDCYCTCPRKRKRPSDEEDPVDSPETACWEHDVRRVVDPDDPQLATLVCVDSIQ</sequence>
<name>A0AAV4M3H2_BABCB</name>